<feature type="signal peptide" evidence="1">
    <location>
        <begin position="1"/>
        <end position="29"/>
    </location>
</feature>
<evidence type="ECO:0000259" key="2">
    <source>
        <dbReference type="SMART" id="SM00769"/>
    </source>
</evidence>
<dbReference type="Pfam" id="PF03168">
    <property type="entry name" value="LEA_2"/>
    <property type="match status" value="1"/>
</dbReference>
<protein>
    <submittedName>
        <fullName evidence="3">LEA type 2 family protein</fullName>
    </submittedName>
</protein>
<dbReference type="GeneID" id="93512573"/>
<dbReference type="SUPFAM" id="SSF117070">
    <property type="entry name" value="LEA14-like"/>
    <property type="match status" value="1"/>
</dbReference>
<gene>
    <name evidence="3" type="ORF">HX826_29885</name>
</gene>
<accession>A0A1H2FKH3</accession>
<proteinExistence type="predicted"/>
<dbReference type="EMBL" id="JACAQR010000076">
    <property type="protein sequence ID" value="NWD46104.1"/>
    <property type="molecule type" value="Genomic_DNA"/>
</dbReference>
<dbReference type="AlphaFoldDB" id="A0A1H2FKH3"/>
<sequence length="166" mass="18940">MVSKARVFRTYSLLLALTLGLSGCASWFADDAPAPEVRLVKVDPVRVKLLEQKFKLYFRVDNRDDNDLTVRGLVYKVSLGPLLLTEGESNEWLTVPPHSHAFFRVSVRTNLWPQIRDVVDMLKNPREPVPYRLEGELKTGLFIGNDVQVMRNGEIIPGDSIPERHR</sequence>
<dbReference type="InterPro" id="IPR013990">
    <property type="entry name" value="WHy-dom"/>
</dbReference>
<name>A0A1H2FKH3_9PSED</name>
<feature type="chain" id="PRO_5043145214" evidence="1">
    <location>
        <begin position="30"/>
        <end position="166"/>
    </location>
</feature>
<feature type="domain" description="Water stress and hypersensitive response" evidence="2">
    <location>
        <begin position="37"/>
        <end position="156"/>
    </location>
</feature>
<reference evidence="3 4" key="1">
    <citation type="submission" date="2020-04" db="EMBL/GenBank/DDBJ databases">
        <title>Molecular characterization of pseudomonads from Agaricus bisporus reveal novel blotch 2 pathogens in Western Europe.</title>
        <authorList>
            <person name="Taparia T."/>
            <person name="Krijger M."/>
            <person name="Haynes E."/>
            <person name="Elpinstone J.G."/>
            <person name="Noble R."/>
            <person name="Van Der Wolf J."/>
        </authorList>
    </citation>
    <scope>NUCLEOTIDE SEQUENCE [LARGE SCALE GENOMIC DNA]</scope>
    <source>
        <strain evidence="3 4">IPO3753</strain>
    </source>
</reference>
<dbReference type="RefSeq" id="WP_026078214.1">
    <property type="nucleotide sequence ID" value="NZ_CP012400.2"/>
</dbReference>
<dbReference type="OrthoDB" id="369213at2"/>
<dbReference type="InterPro" id="IPR004864">
    <property type="entry name" value="LEA_2"/>
</dbReference>
<dbReference type="SMART" id="SM00769">
    <property type="entry name" value="WHy"/>
    <property type="match status" value="1"/>
</dbReference>
<dbReference type="GO" id="GO:0009269">
    <property type="term" value="P:response to desiccation"/>
    <property type="evidence" value="ECO:0007669"/>
    <property type="project" value="InterPro"/>
</dbReference>
<dbReference type="Proteomes" id="UP000546584">
    <property type="component" value="Unassembled WGS sequence"/>
</dbReference>
<comment type="caution">
    <text evidence="3">The sequence shown here is derived from an EMBL/GenBank/DDBJ whole genome shotgun (WGS) entry which is preliminary data.</text>
</comment>
<evidence type="ECO:0000256" key="1">
    <source>
        <dbReference type="SAM" id="SignalP"/>
    </source>
</evidence>
<dbReference type="PROSITE" id="PS51257">
    <property type="entry name" value="PROKAR_LIPOPROTEIN"/>
    <property type="match status" value="1"/>
</dbReference>
<organism evidence="3 4">
    <name type="scientific">Pseudomonas yamanorum</name>
    <dbReference type="NCBI Taxonomy" id="515393"/>
    <lineage>
        <taxon>Bacteria</taxon>
        <taxon>Pseudomonadati</taxon>
        <taxon>Pseudomonadota</taxon>
        <taxon>Gammaproteobacteria</taxon>
        <taxon>Pseudomonadales</taxon>
        <taxon>Pseudomonadaceae</taxon>
        <taxon>Pseudomonas</taxon>
    </lineage>
</organism>
<evidence type="ECO:0000313" key="3">
    <source>
        <dbReference type="EMBL" id="NWD46104.1"/>
    </source>
</evidence>
<evidence type="ECO:0000313" key="4">
    <source>
        <dbReference type="Proteomes" id="UP000546584"/>
    </source>
</evidence>
<keyword evidence="1" id="KW-0732">Signal</keyword>
<dbReference type="Gene3D" id="2.60.40.1820">
    <property type="match status" value="1"/>
</dbReference>